<protein>
    <submittedName>
        <fullName evidence="3">Retrovirus-related Pol polyprotein from transposon 17.6</fullName>
    </submittedName>
</protein>
<evidence type="ECO:0000313" key="4">
    <source>
        <dbReference type="Proteomes" id="UP000257109"/>
    </source>
</evidence>
<keyword evidence="1" id="KW-0511">Multifunctional enzyme</keyword>
<dbReference type="InterPro" id="IPR043502">
    <property type="entry name" value="DNA/RNA_pol_sf"/>
</dbReference>
<feature type="domain" description="Reverse transcriptase" evidence="2">
    <location>
        <begin position="1"/>
        <end position="67"/>
    </location>
</feature>
<accession>A0A371FHV9</accession>
<dbReference type="Proteomes" id="UP000257109">
    <property type="component" value="Unassembled WGS sequence"/>
</dbReference>
<organism evidence="3 4">
    <name type="scientific">Mucuna pruriens</name>
    <name type="common">Velvet bean</name>
    <name type="synonym">Dolichos pruriens</name>
    <dbReference type="NCBI Taxonomy" id="157652"/>
    <lineage>
        <taxon>Eukaryota</taxon>
        <taxon>Viridiplantae</taxon>
        <taxon>Streptophyta</taxon>
        <taxon>Embryophyta</taxon>
        <taxon>Tracheophyta</taxon>
        <taxon>Spermatophyta</taxon>
        <taxon>Magnoliopsida</taxon>
        <taxon>eudicotyledons</taxon>
        <taxon>Gunneridae</taxon>
        <taxon>Pentapetalae</taxon>
        <taxon>rosids</taxon>
        <taxon>fabids</taxon>
        <taxon>Fabales</taxon>
        <taxon>Fabaceae</taxon>
        <taxon>Papilionoideae</taxon>
        <taxon>50 kb inversion clade</taxon>
        <taxon>NPAAA clade</taxon>
        <taxon>indigoferoid/millettioid clade</taxon>
        <taxon>Phaseoleae</taxon>
        <taxon>Mucuna</taxon>
    </lineage>
</organism>
<dbReference type="PROSITE" id="PS50878">
    <property type="entry name" value="RT_POL"/>
    <property type="match status" value="1"/>
</dbReference>
<dbReference type="Gene3D" id="3.30.70.270">
    <property type="match status" value="2"/>
</dbReference>
<dbReference type="InterPro" id="IPR043128">
    <property type="entry name" value="Rev_trsase/Diguanyl_cyclase"/>
</dbReference>
<reference evidence="3" key="1">
    <citation type="submission" date="2018-05" db="EMBL/GenBank/DDBJ databases">
        <title>Draft genome of Mucuna pruriens seed.</title>
        <authorList>
            <person name="Nnadi N.E."/>
            <person name="Vos R."/>
            <person name="Hasami M.H."/>
            <person name="Devisetty U.K."/>
            <person name="Aguiy J.C."/>
        </authorList>
    </citation>
    <scope>NUCLEOTIDE SEQUENCE [LARGE SCALE GENOMIC DNA]</scope>
    <source>
        <strain evidence="3">JCA_2017</strain>
    </source>
</reference>
<dbReference type="InterPro" id="IPR000477">
    <property type="entry name" value="RT_dom"/>
</dbReference>
<dbReference type="GO" id="GO:0003824">
    <property type="term" value="F:catalytic activity"/>
    <property type="evidence" value="ECO:0007669"/>
    <property type="project" value="UniProtKB-KW"/>
</dbReference>
<evidence type="ECO:0000259" key="2">
    <source>
        <dbReference type="PROSITE" id="PS50878"/>
    </source>
</evidence>
<keyword evidence="4" id="KW-1185">Reference proteome</keyword>
<dbReference type="EMBL" id="QJKJ01009040">
    <property type="protein sequence ID" value="RDX77897.1"/>
    <property type="molecule type" value="Genomic_DNA"/>
</dbReference>
<name>A0A371FHV9_MUCPR</name>
<dbReference type="InterPro" id="IPR050951">
    <property type="entry name" value="Retrovirus_Pol_polyprotein"/>
</dbReference>
<dbReference type="Pfam" id="PF17919">
    <property type="entry name" value="RT_RNaseH_2"/>
    <property type="match status" value="1"/>
</dbReference>
<gene>
    <name evidence="3" type="primary">pol</name>
    <name evidence="3" type="ORF">CR513_41898</name>
</gene>
<evidence type="ECO:0000256" key="1">
    <source>
        <dbReference type="ARBA" id="ARBA00023268"/>
    </source>
</evidence>
<sequence>MDKIFEEIIGTDVEVYMDDMMVKSTTAGEHCSTLERVFQVLRKYHLKLNLEKCSFGVQARKFLGFMLIERGIEDDPEKCQAIINMRMKEVQQLAEIITALSQFLSRSVETTIPILNTLEKGESFVWTVESKEAFLRSKAMMATSPTLTKPTPGIPLLVYIYVFNDVVSAIIVQEREGKQHPINFISRVLQYAERRYQRIKKVALALIITSRRLCPYFQGYNIVVLRKPDLVGRMVA</sequence>
<comment type="caution">
    <text evidence="3">The sequence shown here is derived from an EMBL/GenBank/DDBJ whole genome shotgun (WGS) entry which is preliminary data.</text>
</comment>
<proteinExistence type="predicted"/>
<evidence type="ECO:0000313" key="3">
    <source>
        <dbReference type="EMBL" id="RDX77897.1"/>
    </source>
</evidence>
<feature type="non-terminal residue" evidence="3">
    <location>
        <position position="1"/>
    </location>
</feature>
<dbReference type="SUPFAM" id="SSF56672">
    <property type="entry name" value="DNA/RNA polymerases"/>
    <property type="match status" value="1"/>
</dbReference>
<dbReference type="PANTHER" id="PTHR37984:SF5">
    <property type="entry name" value="PROTEIN NYNRIN-LIKE"/>
    <property type="match status" value="1"/>
</dbReference>
<dbReference type="InterPro" id="IPR041577">
    <property type="entry name" value="RT_RNaseH_2"/>
</dbReference>
<dbReference type="Pfam" id="PF00078">
    <property type="entry name" value="RVT_1"/>
    <property type="match status" value="1"/>
</dbReference>
<dbReference type="PANTHER" id="PTHR37984">
    <property type="entry name" value="PROTEIN CBG26694"/>
    <property type="match status" value="1"/>
</dbReference>
<dbReference type="AlphaFoldDB" id="A0A371FHV9"/>
<dbReference type="OrthoDB" id="1742547at2759"/>